<evidence type="ECO:0000256" key="1">
    <source>
        <dbReference type="SAM" id="MobiDB-lite"/>
    </source>
</evidence>
<dbReference type="RefSeq" id="WP_250929770.1">
    <property type="nucleotide sequence ID" value="NZ_JAMQBK010000041.1"/>
</dbReference>
<gene>
    <name evidence="3" type="ORF">NB063_16135</name>
</gene>
<keyword evidence="2" id="KW-0812">Transmembrane</keyword>
<feature type="compositionally biased region" description="Low complexity" evidence="1">
    <location>
        <begin position="713"/>
        <end position="730"/>
    </location>
</feature>
<name>A0ABT0U5J1_9BACT</name>
<keyword evidence="2" id="KW-1133">Transmembrane helix</keyword>
<dbReference type="EMBL" id="JAMQBK010000041">
    <property type="protein sequence ID" value="MCM2372135.1"/>
    <property type="molecule type" value="Genomic_DNA"/>
</dbReference>
<feature type="transmembrane region" description="Helical" evidence="2">
    <location>
        <begin position="21"/>
        <end position="40"/>
    </location>
</feature>
<dbReference type="Proteomes" id="UP001202961">
    <property type="component" value="Unassembled WGS sequence"/>
</dbReference>
<feature type="compositionally biased region" description="Polar residues" evidence="1">
    <location>
        <begin position="43"/>
        <end position="53"/>
    </location>
</feature>
<comment type="caution">
    <text evidence="3">The sequence shown here is derived from an EMBL/GenBank/DDBJ whole genome shotgun (WGS) entry which is preliminary data.</text>
</comment>
<proteinExistence type="predicted"/>
<protein>
    <submittedName>
        <fullName evidence="3">Uncharacterized protein</fullName>
    </submittedName>
</protein>
<evidence type="ECO:0000313" key="4">
    <source>
        <dbReference type="Proteomes" id="UP001202961"/>
    </source>
</evidence>
<feature type="compositionally biased region" description="Polar residues" evidence="1">
    <location>
        <begin position="731"/>
        <end position="740"/>
    </location>
</feature>
<keyword evidence="2" id="KW-0472">Membrane</keyword>
<feature type="compositionally biased region" description="Low complexity" evidence="1">
    <location>
        <begin position="54"/>
        <end position="71"/>
    </location>
</feature>
<reference evidence="3 4" key="1">
    <citation type="journal article" date="2022" name="Syst. Appl. Microbiol.">
        <title>Rhodopirellula aestuarii sp. nov., a novel member of the genus Rhodopirellula isolated from brackish sediments collected in the Tagus River estuary, Portugal.</title>
        <authorList>
            <person name="Vitorino I.R."/>
            <person name="Klimek D."/>
            <person name="Calusinska M."/>
            <person name="Lobo-da-Cunha A."/>
            <person name="Vasconcelos V."/>
            <person name="Lage O.M."/>
        </authorList>
    </citation>
    <scope>NUCLEOTIDE SEQUENCE [LARGE SCALE GENOMIC DNA]</scope>
    <source>
        <strain evidence="3 4">ICT_H3.1</strain>
    </source>
</reference>
<keyword evidence="4" id="KW-1185">Reference proteome</keyword>
<dbReference type="PROSITE" id="PS51257">
    <property type="entry name" value="PROKAR_LIPOPROTEIN"/>
    <property type="match status" value="1"/>
</dbReference>
<feature type="region of interest" description="Disordered" evidence="1">
    <location>
        <begin position="691"/>
        <end position="740"/>
    </location>
</feature>
<evidence type="ECO:0000256" key="2">
    <source>
        <dbReference type="SAM" id="Phobius"/>
    </source>
</evidence>
<evidence type="ECO:0000313" key="3">
    <source>
        <dbReference type="EMBL" id="MCM2372135.1"/>
    </source>
</evidence>
<accession>A0ABT0U5J1</accession>
<organism evidence="3 4">
    <name type="scientific">Aporhodopirellula aestuarii</name>
    <dbReference type="NCBI Taxonomy" id="2950107"/>
    <lineage>
        <taxon>Bacteria</taxon>
        <taxon>Pseudomonadati</taxon>
        <taxon>Planctomycetota</taxon>
        <taxon>Planctomycetia</taxon>
        <taxon>Pirellulales</taxon>
        <taxon>Pirellulaceae</taxon>
        <taxon>Aporhodopirellula</taxon>
    </lineage>
</organism>
<feature type="region of interest" description="Disordered" evidence="1">
    <location>
        <begin position="43"/>
        <end position="71"/>
    </location>
</feature>
<sequence length="740" mass="79491">MRRRFRVDHRRSERSLFVVPYYALVLSCGLIVNGGGYVNAQSMPQRQRTTTGNAVAPSETPASVSATATASMPPASGPELMAVLTNEITSGLRQRNLDRNFVQFQNYTGYQLNLSTGTRHVNEVTGNCRLSWFDYLLRNPLNAPAESEAFTRYLYESVRMPAGGLDRTLAIARSKMDVSVKKSLPVKPQAASDDPLAFVSEVLERVQRSHAEALAPLTAAELSNLDRNIYPLLVSQNDVGYTLANRGAGRRICDMLEKIDRGAIHDAAETMVVLSEPAFGERLKQIPEQGNVRVPGVSGTVLQKLVTPAGTIVVGGRGPNMYDLDAMSDVQVVIDLGGNDVYREGTVSLDRPVLITLDLDGNDQYVGSKPGIQGGAILGIAMLVDFAGDDRYHGKDMAQASCIGGAGILIDHAGNDRYTGFRRVQGQAFAGIGLLVDRDGDDQYHGAMWTQGMGCPLGFGMLADLRGNDHYYTGGYFICSYADDEDNPTPGYEGWGQGVGAGLRSVASGGIGVMLEGDGDDVYEFDYLSHGGGYWLGLGFARDFGGNDQRLGATVKSFTGGPRGEPSFQRFGMGFGCHYAAGFCFDDEGDDTYNGTIMGIGHAWDASIGLLGDFGGNDQYRSNGKTTQGNGSQAGLGILFDYGGDDRYRNYSQGYASSSISYHETPHCGGNFSFLIDHGGTDGYGSRVRNNSVSQRGSSGGFLIDRFSPVAPPKTATTTKTRTPSRTATTNSQPSRSSRR</sequence>